<accession>A0A8S5T0N9</accession>
<reference evidence="1" key="1">
    <citation type="journal article" date="2021" name="Proc. Natl. Acad. Sci. U.S.A.">
        <title>A Catalog of Tens of Thousands of Viruses from Human Metagenomes Reveals Hidden Associations with Chronic Diseases.</title>
        <authorList>
            <person name="Tisza M.J."/>
            <person name="Buck C.B."/>
        </authorList>
    </citation>
    <scope>NUCLEOTIDE SEQUENCE</scope>
    <source>
        <strain evidence="1">CtWb16</strain>
    </source>
</reference>
<name>A0A8S5T0N9_9CAUD</name>
<organism evidence="1">
    <name type="scientific">Myoviridae sp. ctWb16</name>
    <dbReference type="NCBI Taxonomy" id="2827690"/>
    <lineage>
        <taxon>Viruses</taxon>
        <taxon>Duplodnaviria</taxon>
        <taxon>Heunggongvirae</taxon>
        <taxon>Uroviricota</taxon>
        <taxon>Caudoviricetes</taxon>
    </lineage>
</organism>
<proteinExistence type="predicted"/>
<protein>
    <submittedName>
        <fullName evidence="1">Uncharacterized protein</fullName>
    </submittedName>
</protein>
<sequence length="29" mass="3564">MIIFHKMYSFLTSQFNRDVLLTKIFIDQN</sequence>
<dbReference type="EMBL" id="BK032721">
    <property type="protein sequence ID" value="DAF56680.1"/>
    <property type="molecule type" value="Genomic_DNA"/>
</dbReference>
<evidence type="ECO:0000313" key="1">
    <source>
        <dbReference type="EMBL" id="DAF56680.1"/>
    </source>
</evidence>